<protein>
    <recommendedName>
        <fullName evidence="3">YhcU family protein</fullName>
    </recommendedName>
</protein>
<dbReference type="Pfam" id="PF17326">
    <property type="entry name" value="DUF5365"/>
    <property type="match status" value="1"/>
</dbReference>
<reference evidence="1 2" key="1">
    <citation type="submission" date="2015-04" db="EMBL/GenBank/DDBJ databases">
        <title>Taxonomic description and genome sequence of Bacillus campisalis sp. nov., a novel member of the genus Bacillus isolated from solar saltern.</title>
        <authorList>
            <person name="Mathan Kumar R."/>
            <person name="Kaur G."/>
            <person name="Kumar A."/>
            <person name="Singh N.K."/>
            <person name="Kaur N."/>
            <person name="Kumar N."/>
            <person name="Mayilraj S."/>
        </authorList>
    </citation>
    <scope>NUCLEOTIDE SEQUENCE [LARGE SCALE GENOMIC DNA]</scope>
    <source>
        <strain evidence="1 2">SA2-6</strain>
    </source>
</reference>
<organism evidence="1 2">
    <name type="scientific">Mesobacillus campisalis</name>
    <dbReference type="NCBI Taxonomy" id="1408103"/>
    <lineage>
        <taxon>Bacteria</taxon>
        <taxon>Bacillati</taxon>
        <taxon>Bacillota</taxon>
        <taxon>Bacilli</taxon>
        <taxon>Bacillales</taxon>
        <taxon>Bacillaceae</taxon>
        <taxon>Mesobacillus</taxon>
    </lineage>
</organism>
<evidence type="ECO:0000313" key="1">
    <source>
        <dbReference type="EMBL" id="KKK36033.1"/>
    </source>
</evidence>
<name>A0A0M2SP83_9BACI</name>
<evidence type="ECO:0008006" key="3">
    <source>
        <dbReference type="Google" id="ProtNLM"/>
    </source>
</evidence>
<evidence type="ECO:0000313" key="2">
    <source>
        <dbReference type="Proteomes" id="UP000034166"/>
    </source>
</evidence>
<dbReference type="RefSeq" id="WP_046525856.1">
    <property type="nucleotide sequence ID" value="NZ_LAYY01000048.1"/>
</dbReference>
<sequence length="132" mass="15614">MKIVFASTPGQEEKVKELARHFYCEVLPLYFTDEDIREFERLEVLHTTRHHFENFSTLGDAFRVITSLQTLISILETRQASERYRTVFQKNADVLREFGIYFPFQYQHFLDATSIKEDYISMYTKAANSILA</sequence>
<dbReference type="InterPro" id="IPR020355">
    <property type="entry name" value="Uncharacterised_YhcU"/>
</dbReference>
<accession>A0A0M2SP83</accession>
<dbReference type="EMBL" id="LAYY01000048">
    <property type="protein sequence ID" value="KKK36033.1"/>
    <property type="molecule type" value="Genomic_DNA"/>
</dbReference>
<keyword evidence="2" id="KW-1185">Reference proteome</keyword>
<dbReference type="Proteomes" id="UP000034166">
    <property type="component" value="Unassembled WGS sequence"/>
</dbReference>
<dbReference type="OrthoDB" id="2966549at2"/>
<dbReference type="AlphaFoldDB" id="A0A0M2SP83"/>
<proteinExistence type="predicted"/>
<dbReference type="PATRIC" id="fig|1408103.3.peg.4801"/>
<gene>
    <name evidence="1" type="ORF">WQ57_21915</name>
</gene>
<comment type="caution">
    <text evidence="1">The sequence shown here is derived from an EMBL/GenBank/DDBJ whole genome shotgun (WGS) entry which is preliminary data.</text>
</comment>